<dbReference type="InterPro" id="IPR032710">
    <property type="entry name" value="NTF2-like_dom_sf"/>
</dbReference>
<feature type="domain" description="Tim44-like" evidence="2">
    <location>
        <begin position="96"/>
        <end position="199"/>
    </location>
</feature>
<evidence type="ECO:0000259" key="2">
    <source>
        <dbReference type="Pfam" id="PF04280"/>
    </source>
</evidence>
<proteinExistence type="predicted"/>
<dbReference type="AlphaFoldDB" id="A0A7X6D725"/>
<dbReference type="Pfam" id="PF04280">
    <property type="entry name" value="Tim44"/>
    <property type="match status" value="1"/>
</dbReference>
<keyword evidence="1" id="KW-0472">Membrane</keyword>
<evidence type="ECO:0000313" key="3">
    <source>
        <dbReference type="EMBL" id="NKC67020.1"/>
    </source>
</evidence>
<protein>
    <submittedName>
        <fullName evidence="3">TIM44-like domain-containing protein</fullName>
    </submittedName>
</protein>
<dbReference type="EMBL" id="JAAVMB010000002">
    <property type="protein sequence ID" value="NKC67020.1"/>
    <property type="molecule type" value="Genomic_DNA"/>
</dbReference>
<keyword evidence="1" id="KW-1133">Transmembrane helix</keyword>
<keyword evidence="1" id="KW-0812">Transmembrane</keyword>
<feature type="transmembrane region" description="Helical" evidence="1">
    <location>
        <begin position="52"/>
        <end position="71"/>
    </location>
</feature>
<reference evidence="3 4" key="1">
    <citation type="submission" date="2020-03" db="EMBL/GenBank/DDBJ databases">
        <title>Bacterial samples isolated from urine from healthy bovine heifers (Gyr breed).</title>
        <authorList>
            <person name="Giannattasio-Ferraz S."/>
            <person name="Maskeri L."/>
            <person name="Penido A."/>
            <person name="Barbosa-Stancioli E.F."/>
            <person name="Putonti C."/>
        </authorList>
    </citation>
    <scope>NUCLEOTIDE SEQUENCE [LARGE SCALE GENOMIC DNA]</scope>
    <source>
        <strain evidence="3 4">UFMG-H7</strain>
    </source>
</reference>
<gene>
    <name evidence="3" type="ORF">HED35_02850</name>
</gene>
<accession>A0A7X6D725</accession>
<evidence type="ECO:0000313" key="4">
    <source>
        <dbReference type="Proteomes" id="UP000521358"/>
    </source>
</evidence>
<feature type="transmembrane region" description="Helical" evidence="1">
    <location>
        <begin position="12"/>
        <end position="32"/>
    </location>
</feature>
<dbReference type="Proteomes" id="UP000521358">
    <property type="component" value="Unassembled WGS sequence"/>
</dbReference>
<evidence type="ECO:0000256" key="1">
    <source>
        <dbReference type="SAM" id="Phobius"/>
    </source>
</evidence>
<dbReference type="SUPFAM" id="SSF54427">
    <property type="entry name" value="NTF2-like"/>
    <property type="match status" value="1"/>
</dbReference>
<dbReference type="InterPro" id="IPR007379">
    <property type="entry name" value="Tim44-like_dom"/>
</dbReference>
<organism evidence="3 4">
    <name type="scientific">Vagococcus fluvialis</name>
    <dbReference type="NCBI Taxonomy" id="2738"/>
    <lineage>
        <taxon>Bacteria</taxon>
        <taxon>Bacillati</taxon>
        <taxon>Bacillota</taxon>
        <taxon>Bacilli</taxon>
        <taxon>Lactobacillales</taxon>
        <taxon>Enterococcaceae</taxon>
        <taxon>Vagococcus</taxon>
    </lineage>
</organism>
<name>A0A7X6D725_9ENTE</name>
<comment type="caution">
    <text evidence="3">The sequence shown here is derived from an EMBL/GenBank/DDBJ whole genome shotgun (WGS) entry which is preliminary data.</text>
</comment>
<dbReference type="RefSeq" id="WP_167806291.1">
    <property type="nucleotide sequence ID" value="NZ_JAAVMB010000002.1"/>
</dbReference>
<sequence length="211" mass="24460">MNIHAEKILNISLKLIICLIIVIIIYHFYPILVEARAGGGGSTGGSSSSSDSEMSLGKFLMALILLPFMMIKNMISNWKENLVYTDVDNLEKWEYKVLFLNIQSAWTSNDMKDVQDRMDPTLYEDYQQKLLEYQRVNKRNILTDIQIEKVKVSKASRNKNLKEILFEGTIVDYFEVNGELPHGEIKPVTFKDIWIIERINNKLIVRDIQNL</sequence>